<comment type="caution">
    <text evidence="1">The sequence shown here is derived from an EMBL/GenBank/DDBJ whole genome shotgun (WGS) entry which is preliminary data.</text>
</comment>
<protein>
    <submittedName>
        <fullName evidence="1">Uncharacterized protein</fullName>
    </submittedName>
</protein>
<dbReference type="SUPFAM" id="SSF160272">
    <property type="entry name" value="Shew3726-like"/>
    <property type="match status" value="1"/>
</dbReference>
<dbReference type="InterPro" id="IPR036692">
    <property type="entry name" value="Shew3726-like_sf"/>
</dbReference>
<evidence type="ECO:0000313" key="2">
    <source>
        <dbReference type="Proteomes" id="UP001157186"/>
    </source>
</evidence>
<evidence type="ECO:0000313" key="1">
    <source>
        <dbReference type="EMBL" id="GLX78526.1"/>
    </source>
</evidence>
<name>A0ABQ6GV52_9GAMM</name>
<dbReference type="Gene3D" id="3.30.160.140">
    <property type="entry name" value="Shew3726-like"/>
    <property type="match status" value="1"/>
</dbReference>
<organism evidence="1 2">
    <name type="scientific">Thalassotalea insulae</name>
    <dbReference type="NCBI Taxonomy" id="2056778"/>
    <lineage>
        <taxon>Bacteria</taxon>
        <taxon>Pseudomonadati</taxon>
        <taxon>Pseudomonadota</taxon>
        <taxon>Gammaproteobacteria</taxon>
        <taxon>Alteromonadales</taxon>
        <taxon>Colwelliaceae</taxon>
        <taxon>Thalassotalea</taxon>
    </lineage>
</organism>
<dbReference type="RefSeq" id="WP_284244407.1">
    <property type="nucleotide sequence ID" value="NZ_BSST01000001.1"/>
</dbReference>
<reference evidence="1 2" key="1">
    <citation type="submission" date="2023-03" db="EMBL/GenBank/DDBJ databases">
        <title>Draft genome sequence of Thalassotalea insulae KCTC 62186T.</title>
        <authorList>
            <person name="Sawabe T."/>
        </authorList>
    </citation>
    <scope>NUCLEOTIDE SEQUENCE [LARGE SCALE GENOMIC DNA]</scope>
    <source>
        <strain evidence="1 2">KCTC 62186</strain>
    </source>
</reference>
<gene>
    <name evidence="1" type="ORF">tinsulaeT_18660</name>
</gene>
<sequence length="74" mass="8513">MNQAILFNDDHYFDSDYGCWCFSGQLAGEKILIVLAQETEQQITINTEVTLDWESLVEDWLEDNEPDQGVITLT</sequence>
<dbReference type="EMBL" id="BSST01000001">
    <property type="protein sequence ID" value="GLX78526.1"/>
    <property type="molecule type" value="Genomic_DNA"/>
</dbReference>
<keyword evidence="2" id="KW-1185">Reference proteome</keyword>
<dbReference type="Proteomes" id="UP001157186">
    <property type="component" value="Unassembled WGS sequence"/>
</dbReference>
<accession>A0ABQ6GV52</accession>
<proteinExistence type="predicted"/>